<evidence type="ECO:0000313" key="2">
    <source>
        <dbReference type="Proteomes" id="UP000594759"/>
    </source>
</evidence>
<evidence type="ECO:0008006" key="3">
    <source>
        <dbReference type="Google" id="ProtNLM"/>
    </source>
</evidence>
<dbReference type="KEGG" id="pex:IZT61_12065"/>
<name>A0A7U3Q3H3_9SPHI</name>
<proteinExistence type="predicted"/>
<dbReference type="RefSeq" id="WP_196097158.1">
    <property type="nucleotide sequence ID" value="NZ_CP064939.1"/>
</dbReference>
<dbReference type="AlphaFoldDB" id="A0A7U3Q3H3"/>
<gene>
    <name evidence="1" type="ORF">IZT61_12065</name>
</gene>
<protein>
    <recommendedName>
        <fullName evidence="3">VWFA domain-containing protein</fullName>
    </recommendedName>
</protein>
<accession>A0A7U3Q3H3</accession>
<sequence length="293" mass="33910">MKTTFLLSTLFLLLTASFTRKERISTPIEKPPQNLNISFLLDLSDRIDPKKNPNPTMQYYQRDVLYMKSIVQAFLNHVKQKKIFKLNDQLQVFFDPAPKSPQINQLSQQLKVSFDKNSSKKSIITTEQIFATVPIKIYQSAIRDRHYVGSDIWGFFKNSVTDYCIKDQHRNILIIITDGYMYHRNNQFKKNGKSTYITPALIREQKLNTPDFQSVIKRKNLGFIAPINNVGNLEVVVLGINPSPNNPFEGDVIKQYWGDWFKSMGIKNYYLKTAELPSDLDPVLQKIILADKP</sequence>
<keyword evidence="2" id="KW-1185">Reference proteome</keyword>
<organism evidence="1 2">
    <name type="scientific">Pedobacter endophyticus</name>
    <dbReference type="NCBI Taxonomy" id="2789740"/>
    <lineage>
        <taxon>Bacteria</taxon>
        <taxon>Pseudomonadati</taxon>
        <taxon>Bacteroidota</taxon>
        <taxon>Sphingobacteriia</taxon>
        <taxon>Sphingobacteriales</taxon>
        <taxon>Sphingobacteriaceae</taxon>
        <taxon>Pedobacter</taxon>
    </lineage>
</organism>
<reference evidence="1 2" key="1">
    <citation type="submission" date="2020-11" db="EMBL/GenBank/DDBJ databases">
        <title>Pedobacter endophytica, an endophytic bacteria isolated form Carex pumila.</title>
        <authorList>
            <person name="Peng Y."/>
            <person name="Jiang L."/>
            <person name="Lee J."/>
        </authorList>
    </citation>
    <scope>NUCLEOTIDE SEQUENCE [LARGE SCALE GENOMIC DNA]</scope>
    <source>
        <strain evidence="1 2">JBR3-12</strain>
    </source>
</reference>
<dbReference type="EMBL" id="CP064939">
    <property type="protein sequence ID" value="QPH37846.1"/>
    <property type="molecule type" value="Genomic_DNA"/>
</dbReference>
<dbReference type="Proteomes" id="UP000594759">
    <property type="component" value="Chromosome"/>
</dbReference>
<evidence type="ECO:0000313" key="1">
    <source>
        <dbReference type="EMBL" id="QPH37846.1"/>
    </source>
</evidence>